<evidence type="ECO:0000313" key="2">
    <source>
        <dbReference type="Proteomes" id="UP001156102"/>
    </source>
</evidence>
<proteinExistence type="predicted"/>
<reference evidence="1" key="1">
    <citation type="submission" date="2022-07" db="EMBL/GenBank/DDBJ databases">
        <authorList>
            <person name="Li W.-J."/>
            <person name="Deng Q.-Q."/>
        </authorList>
    </citation>
    <scope>NUCLEOTIDE SEQUENCE</scope>
    <source>
        <strain evidence="1">SYSU M60031</strain>
    </source>
</reference>
<organism evidence="1 2">
    <name type="scientific">Ectobacillus ponti</name>
    <dbReference type="NCBI Taxonomy" id="2961894"/>
    <lineage>
        <taxon>Bacteria</taxon>
        <taxon>Bacillati</taxon>
        <taxon>Bacillota</taxon>
        <taxon>Bacilli</taxon>
        <taxon>Bacillales</taxon>
        <taxon>Bacillaceae</taxon>
        <taxon>Ectobacillus</taxon>
    </lineage>
</organism>
<dbReference type="EMBL" id="JANCLT010000002">
    <property type="protein sequence ID" value="MCP8967829.1"/>
    <property type="molecule type" value="Genomic_DNA"/>
</dbReference>
<evidence type="ECO:0000313" key="1">
    <source>
        <dbReference type="EMBL" id="MCP8967829.1"/>
    </source>
</evidence>
<accession>A0AA41X2N8</accession>
<protein>
    <submittedName>
        <fullName evidence="1">Uncharacterized protein</fullName>
    </submittedName>
</protein>
<gene>
    <name evidence="1" type="ORF">NK662_04660</name>
</gene>
<sequence length="76" mass="8642">MRQLFLVTFTLKNGSLQQIIASKSEKELSRDIERIMNKPPDDLIQIGEIDVPLRLVKFVAIDPFRAAAAEVTDHLH</sequence>
<name>A0AA41X2N8_9BACI</name>
<keyword evidence="2" id="KW-1185">Reference proteome</keyword>
<dbReference type="Proteomes" id="UP001156102">
    <property type="component" value="Unassembled WGS sequence"/>
</dbReference>
<dbReference type="AlphaFoldDB" id="A0AA41X2N8"/>
<dbReference type="RefSeq" id="WP_254757743.1">
    <property type="nucleotide sequence ID" value="NZ_JANCLT010000002.1"/>
</dbReference>
<comment type="caution">
    <text evidence="1">The sequence shown here is derived from an EMBL/GenBank/DDBJ whole genome shotgun (WGS) entry which is preliminary data.</text>
</comment>